<dbReference type="AlphaFoldDB" id="A0A6G0VX20"/>
<comment type="caution">
    <text evidence="1">The sequence shown here is derived from an EMBL/GenBank/DDBJ whole genome shotgun (WGS) entry which is preliminary data.</text>
</comment>
<keyword evidence="2" id="KW-1185">Reference proteome</keyword>
<dbReference type="PANTHER" id="PTHR46704:SF1">
    <property type="entry name" value="TELOMERE LENGTH REGULATION PROTEIN TEL2 HOMOLOG"/>
    <property type="match status" value="1"/>
</dbReference>
<organism evidence="1 2">
    <name type="scientific">Aphis craccivora</name>
    <name type="common">Cowpea aphid</name>
    <dbReference type="NCBI Taxonomy" id="307492"/>
    <lineage>
        <taxon>Eukaryota</taxon>
        <taxon>Metazoa</taxon>
        <taxon>Ecdysozoa</taxon>
        <taxon>Arthropoda</taxon>
        <taxon>Hexapoda</taxon>
        <taxon>Insecta</taxon>
        <taxon>Pterygota</taxon>
        <taxon>Neoptera</taxon>
        <taxon>Paraneoptera</taxon>
        <taxon>Hemiptera</taxon>
        <taxon>Sternorrhyncha</taxon>
        <taxon>Aphidomorpha</taxon>
        <taxon>Aphidoidea</taxon>
        <taxon>Aphididae</taxon>
        <taxon>Aphidini</taxon>
        <taxon>Aphis</taxon>
        <taxon>Aphis</taxon>
    </lineage>
</organism>
<gene>
    <name evidence="1" type="ORF">FWK35_00033788</name>
</gene>
<dbReference type="Proteomes" id="UP000478052">
    <property type="component" value="Unassembled WGS sequence"/>
</dbReference>
<protein>
    <recommendedName>
        <fullName evidence="3">Tesmin/TSO1-like CXC domain-containing protein</fullName>
    </recommendedName>
</protein>
<dbReference type="EMBL" id="VUJU01010901">
    <property type="protein sequence ID" value="KAF0712510.1"/>
    <property type="molecule type" value="Genomic_DNA"/>
</dbReference>
<evidence type="ECO:0000313" key="2">
    <source>
        <dbReference type="Proteomes" id="UP000478052"/>
    </source>
</evidence>
<evidence type="ECO:0008006" key="3">
    <source>
        <dbReference type="Google" id="ProtNLM"/>
    </source>
</evidence>
<name>A0A6G0VX20_APHCR</name>
<accession>A0A6G0VX20</accession>
<dbReference type="OrthoDB" id="6629976at2759"/>
<proteinExistence type="predicted"/>
<feature type="non-terminal residue" evidence="1">
    <location>
        <position position="658"/>
    </location>
</feature>
<reference evidence="1 2" key="1">
    <citation type="submission" date="2019-08" db="EMBL/GenBank/DDBJ databases">
        <title>Whole genome of Aphis craccivora.</title>
        <authorList>
            <person name="Voronova N.V."/>
            <person name="Shulinski R.S."/>
            <person name="Bandarenka Y.V."/>
            <person name="Zhorov D.G."/>
            <person name="Warner D."/>
        </authorList>
    </citation>
    <scope>NUCLEOTIDE SEQUENCE [LARGE SCALE GENOMIC DNA]</scope>
    <source>
        <strain evidence="1">180601</strain>
        <tissue evidence="1">Whole Body</tissue>
    </source>
</reference>
<sequence>MEVVNLDPNFNLMTNKFITEINSIKNLGPTAELWVQYFEMVTLMKKFIQAERLGDWYLHLSCCREMLPYFQASGHIPYAKATYLYLQEMLTLEQKMNADEYSKFVTKGYFTICRTDKTWSGLWTDMTIEQTLMRTMKTVGGLTHGRGMTDSVKTKWILGMPVLNNICTNIEKFVNLTSNVSEQHVELRDSRISRDDSDVEKISQWFSFNYPFQNTNCVMSIASGISGDDNVNCHKAYEVGLDLVNSMVGNNFHDIKLKRSSKVTTLASITSGVKINEEIIKINPLLLFQRIAILKKNDVELLSYLQFELAPFPLALFDEQGLRKTKKSALYDILQPIPLENINITNGKYVIDGGFLLHRVVWQMNQTFELICESYITYVEKHFGNDAIVVFDGYENNAKTNDDADTLIVSTEINVSSYHLKTILVGEDIDLLVLLIALTPRENNIYFLKPSSGKIEKKIFIPKREKKCVQILDKQKDINSIVSIFNNPNSSHEEIATNGVKCFLYLYGASENEMSLNQQRYKLFTKCATKNKINLASLPPTEEAVRQHSYRVYLQVQLWLGHIKNPEDWGWTFQNNILLPVTTLKAPAPDQLLKCISCSCKKGCGKNCGCRKAGLKCSIICGHCKGQWCTNSIEIEVDCTEDCTLSELFDGIAEDEEE</sequence>
<dbReference type="PANTHER" id="PTHR46704">
    <property type="entry name" value="CXC DOMAIN-CONTAINING PROTEIN-RELATED"/>
    <property type="match status" value="1"/>
</dbReference>
<evidence type="ECO:0000313" key="1">
    <source>
        <dbReference type="EMBL" id="KAF0712510.1"/>
    </source>
</evidence>